<organism evidence="1 2">
    <name type="scientific">Mycobacterium paraterrae</name>
    <dbReference type="NCBI Taxonomy" id="577492"/>
    <lineage>
        <taxon>Bacteria</taxon>
        <taxon>Bacillati</taxon>
        <taxon>Actinomycetota</taxon>
        <taxon>Actinomycetes</taxon>
        <taxon>Mycobacteriales</taxon>
        <taxon>Mycobacteriaceae</taxon>
        <taxon>Mycobacterium</taxon>
    </lineage>
</organism>
<dbReference type="EMBL" id="CP092488">
    <property type="protein sequence ID" value="UMB71081.1"/>
    <property type="molecule type" value="Genomic_DNA"/>
</dbReference>
<reference evidence="1" key="1">
    <citation type="submission" date="2022-08" db="EMBL/GenBank/DDBJ databases">
        <title>Whole genome sequencing of non-tuberculosis mycobacteria type-strains.</title>
        <authorList>
            <person name="Igarashi Y."/>
            <person name="Osugi A."/>
            <person name="Mitarai S."/>
        </authorList>
    </citation>
    <scope>NUCLEOTIDE SEQUENCE</scope>
    <source>
        <strain evidence="1">DSM 45127</strain>
    </source>
</reference>
<gene>
    <name evidence="1" type="ORF">MKK62_07345</name>
</gene>
<evidence type="ECO:0000313" key="1">
    <source>
        <dbReference type="EMBL" id="UMB71081.1"/>
    </source>
</evidence>
<name>A0ABY3VNU5_9MYCO</name>
<evidence type="ECO:0008006" key="3">
    <source>
        <dbReference type="Google" id="ProtNLM"/>
    </source>
</evidence>
<dbReference type="Proteomes" id="UP001055336">
    <property type="component" value="Chromosome"/>
</dbReference>
<accession>A0ABY3VNU5</accession>
<dbReference type="RefSeq" id="WP_240262834.1">
    <property type="nucleotide sequence ID" value="NZ_CP092488.2"/>
</dbReference>
<protein>
    <recommendedName>
        <fullName evidence="3">DUF732 domain-containing protein</fullName>
    </recommendedName>
</protein>
<evidence type="ECO:0000313" key="2">
    <source>
        <dbReference type="Proteomes" id="UP001055336"/>
    </source>
</evidence>
<keyword evidence="2" id="KW-1185">Reference proteome</keyword>
<sequence length="180" mass="17541">MTANKSATGLRGSHTGRTRWDTAELVVTSIVRPVIVTAAVFGAVLGAIPAAHADPAGGAPGPVLNGVGIGNNGSVSGAISQMGQSICPMLVKPGGSLASGAAQMSGHGGLEAPMAGFLAQMAIQSQCPGWINSMANGNMPFPLPGAGGPGLPLGLGAPAAQPLLPGVNPIGPQPRPFPGF</sequence>
<proteinExistence type="predicted"/>